<protein>
    <submittedName>
        <fullName evidence="1">Uncharacterized protein</fullName>
    </submittedName>
</protein>
<dbReference type="AlphaFoldDB" id="A0A7S0HYZ0"/>
<dbReference type="EMBL" id="HBEP01032531">
    <property type="protein sequence ID" value="CAD8506082.1"/>
    <property type="molecule type" value="Transcribed_RNA"/>
</dbReference>
<accession>A0A7S0HYZ0</accession>
<organism evidence="1">
    <name type="scientific">Phaeocystis antarctica</name>
    <dbReference type="NCBI Taxonomy" id="33657"/>
    <lineage>
        <taxon>Eukaryota</taxon>
        <taxon>Haptista</taxon>
        <taxon>Haptophyta</taxon>
        <taxon>Prymnesiophyceae</taxon>
        <taxon>Phaeocystales</taxon>
        <taxon>Phaeocystaceae</taxon>
        <taxon>Phaeocystis</taxon>
    </lineage>
</organism>
<evidence type="ECO:0000313" key="1">
    <source>
        <dbReference type="EMBL" id="CAD8506082.1"/>
    </source>
</evidence>
<name>A0A7S0HYZ0_9EUKA</name>
<reference evidence="1" key="1">
    <citation type="submission" date="2021-01" db="EMBL/GenBank/DDBJ databases">
        <authorList>
            <person name="Corre E."/>
            <person name="Pelletier E."/>
            <person name="Niang G."/>
            <person name="Scheremetjew M."/>
            <person name="Finn R."/>
            <person name="Kale V."/>
            <person name="Holt S."/>
            <person name="Cochrane G."/>
            <person name="Meng A."/>
            <person name="Brown T."/>
            <person name="Cohen L."/>
        </authorList>
    </citation>
    <scope>NUCLEOTIDE SEQUENCE</scope>
    <source>
        <strain evidence="1">CCMP1374</strain>
    </source>
</reference>
<proteinExistence type="predicted"/>
<gene>
    <name evidence="1" type="ORF">PANT1444_LOCUS18353</name>
</gene>
<sequence length="181" mass="20257">MFVSDYTLTLSVIGGKRLHAPGRILVSKLVGRTVVSFDPRYVGDGYIDPAWATDAIRRRRPEGPGGTFVLAPVDHFFFLLYHAMIHKTAIAPDCNDRLQLMGQMLLEGRGAPKHEVPPDALLRKGSMREAPRPDRLALLRWYMSAHNYTFTRPTDPSVGFNLEPALMGESRRPCGVSELRV</sequence>